<dbReference type="AlphaFoldDB" id="A0A1I7TNE6"/>
<feature type="region of interest" description="Disordered" evidence="1">
    <location>
        <begin position="1"/>
        <end position="34"/>
    </location>
</feature>
<name>A0A1I7TNE6_9PELO</name>
<proteinExistence type="predicted"/>
<organism evidence="2 3">
    <name type="scientific">Caenorhabditis tropicalis</name>
    <dbReference type="NCBI Taxonomy" id="1561998"/>
    <lineage>
        <taxon>Eukaryota</taxon>
        <taxon>Metazoa</taxon>
        <taxon>Ecdysozoa</taxon>
        <taxon>Nematoda</taxon>
        <taxon>Chromadorea</taxon>
        <taxon>Rhabditida</taxon>
        <taxon>Rhabditina</taxon>
        <taxon>Rhabditomorpha</taxon>
        <taxon>Rhabditoidea</taxon>
        <taxon>Rhabditidae</taxon>
        <taxon>Peloderinae</taxon>
        <taxon>Caenorhabditis</taxon>
    </lineage>
</organism>
<evidence type="ECO:0000256" key="1">
    <source>
        <dbReference type="SAM" id="MobiDB-lite"/>
    </source>
</evidence>
<keyword evidence="2" id="KW-1185">Reference proteome</keyword>
<sequence length="90" mass="10427">MWTRPIGRRGTKYRIAVNSPHNPTSPASSQNIRRGYTTVSNQSDTIEINRKFECRQCRFYSCESSSVAEVRLPTQSDKLAQFYRTFLVFS</sequence>
<feature type="compositionally biased region" description="Polar residues" evidence="1">
    <location>
        <begin position="19"/>
        <end position="34"/>
    </location>
</feature>
<evidence type="ECO:0000313" key="3">
    <source>
        <dbReference type="WBParaSite" id="Csp11.Scaffold629.g10167.t1"/>
    </source>
</evidence>
<feature type="compositionally biased region" description="Basic residues" evidence="1">
    <location>
        <begin position="1"/>
        <end position="12"/>
    </location>
</feature>
<evidence type="ECO:0000313" key="2">
    <source>
        <dbReference type="Proteomes" id="UP000095282"/>
    </source>
</evidence>
<protein>
    <submittedName>
        <fullName evidence="3">Nuclear receptor domain-containing protein</fullName>
    </submittedName>
</protein>
<dbReference type="Proteomes" id="UP000095282">
    <property type="component" value="Unplaced"/>
</dbReference>
<reference evidence="3" key="1">
    <citation type="submission" date="2016-11" db="UniProtKB">
        <authorList>
            <consortium name="WormBaseParasite"/>
        </authorList>
    </citation>
    <scope>IDENTIFICATION</scope>
</reference>
<dbReference type="eggNOG" id="ENOG502TK6D">
    <property type="taxonomic scope" value="Eukaryota"/>
</dbReference>
<accession>A0A1I7TNE6</accession>
<dbReference type="WBParaSite" id="Csp11.Scaffold629.g10167.t1">
    <property type="protein sequence ID" value="Csp11.Scaffold629.g10167.t1"/>
    <property type="gene ID" value="Csp11.Scaffold629.g10167"/>
</dbReference>